<accession>A0A8B7XSI3</accession>
<dbReference type="OMA" id="NRQGYAW"/>
<dbReference type="GO" id="GO:0004126">
    <property type="term" value="F:cytidine deaminase activity"/>
    <property type="evidence" value="ECO:0007669"/>
    <property type="project" value="TreeGrafter"/>
</dbReference>
<evidence type="ECO:0000259" key="3">
    <source>
        <dbReference type="PROSITE" id="PS50017"/>
    </source>
</evidence>
<dbReference type="GO" id="GO:0005737">
    <property type="term" value="C:cytoplasm"/>
    <property type="evidence" value="ECO:0007669"/>
    <property type="project" value="TreeGrafter"/>
</dbReference>
<dbReference type="InterPro" id="IPR050610">
    <property type="entry name" value="APOBEC_Cyt_Deaminase"/>
</dbReference>
<dbReference type="GO" id="GO:0046872">
    <property type="term" value="F:metal ion binding"/>
    <property type="evidence" value="ECO:0007669"/>
    <property type="project" value="UniProtKB-KW"/>
</dbReference>
<feature type="domain" description="Death" evidence="3">
    <location>
        <begin position="262"/>
        <end position="336"/>
    </location>
</feature>
<evidence type="ECO:0000256" key="1">
    <source>
        <dbReference type="ARBA" id="ARBA00022723"/>
    </source>
</evidence>
<dbReference type="OrthoDB" id="5956704at2759"/>
<proteinExistence type="predicted"/>
<dbReference type="GO" id="GO:0016554">
    <property type="term" value="P:cytidine to uridine editing"/>
    <property type="evidence" value="ECO:0007669"/>
    <property type="project" value="TreeGrafter"/>
</dbReference>
<reference evidence="5" key="1">
    <citation type="submission" date="2025-08" db="UniProtKB">
        <authorList>
            <consortium name="RefSeq"/>
        </authorList>
    </citation>
    <scope>IDENTIFICATION</scope>
</reference>
<evidence type="ECO:0000313" key="4">
    <source>
        <dbReference type="Proteomes" id="UP000694845"/>
    </source>
</evidence>
<keyword evidence="4" id="KW-1185">Reference proteome</keyword>
<dbReference type="GO" id="GO:0003723">
    <property type="term" value="F:RNA binding"/>
    <property type="evidence" value="ECO:0007669"/>
    <property type="project" value="TreeGrafter"/>
</dbReference>
<dbReference type="GeneID" id="110975550"/>
<dbReference type="PANTHER" id="PTHR13857">
    <property type="entry name" value="MRNA EDITING ENZYME"/>
    <property type="match status" value="1"/>
</dbReference>
<name>A0A8B7XSI3_ACAPL</name>
<sequence>MDEMICYAKRDIESFIRTGPLNDGRPGRTVLLFNGRVYCSTPYKHAEQIAFDSIGYDIYEIKNIDMCINYSPCHNCAARILHVVQNHCDVKIQIKFAKVFQIKEPENKQGLKELKMHGVTLKAMEGQDWKFIVGKILEHHWRLYWKTLLQRTLDEHWQLGQESVQQEILMYYKKIYRTAKMMCIFIKHWETELETEFSRLSLSNREGRRESDLQLIIRENWSKGRWVVLAEILKYQGMDNWETVLMEIFKQEDNYGWRTALKHIVSNQHISDTHHQYLELHNCEDVEYVEYQLLQAWENSTWILYHHWRDGAKDRLTRILQNNGKTNLVELVQGISDDNRQGYAWLKLVLKALRIENRVEWSGQRIIADYHAARKLKQSYL</sequence>
<organism evidence="4 5">
    <name type="scientific">Acanthaster planci</name>
    <name type="common">Crown-of-thorns starfish</name>
    <dbReference type="NCBI Taxonomy" id="133434"/>
    <lineage>
        <taxon>Eukaryota</taxon>
        <taxon>Metazoa</taxon>
        <taxon>Echinodermata</taxon>
        <taxon>Eleutherozoa</taxon>
        <taxon>Asterozoa</taxon>
        <taxon>Asteroidea</taxon>
        <taxon>Valvatacea</taxon>
        <taxon>Valvatida</taxon>
        <taxon>Acanthasteridae</taxon>
        <taxon>Acanthaster</taxon>
    </lineage>
</organism>
<dbReference type="InterPro" id="IPR000488">
    <property type="entry name" value="Death_dom"/>
</dbReference>
<dbReference type="AlphaFoldDB" id="A0A8B7XSI3"/>
<dbReference type="Gene3D" id="3.40.140.10">
    <property type="entry name" value="Cytidine Deaminase, domain 2"/>
    <property type="match status" value="1"/>
</dbReference>
<keyword evidence="1" id="KW-0479">Metal-binding</keyword>
<dbReference type="Proteomes" id="UP000694845">
    <property type="component" value="Unplaced"/>
</dbReference>
<evidence type="ECO:0000256" key="2">
    <source>
        <dbReference type="ARBA" id="ARBA00022801"/>
    </source>
</evidence>
<evidence type="ECO:0000313" key="5">
    <source>
        <dbReference type="RefSeq" id="XP_022083818.1"/>
    </source>
</evidence>
<protein>
    <submittedName>
        <fullName evidence="5">Uncharacterized protein LOC110975550</fullName>
    </submittedName>
</protein>
<dbReference type="RefSeq" id="XP_022083818.1">
    <property type="nucleotide sequence ID" value="XM_022228126.1"/>
</dbReference>
<keyword evidence="2" id="KW-0378">Hydrolase</keyword>
<dbReference type="PROSITE" id="PS50017">
    <property type="entry name" value="DEATH_DOMAIN"/>
    <property type="match status" value="1"/>
</dbReference>
<gene>
    <name evidence="5" type="primary">LOC110975550</name>
</gene>
<dbReference type="KEGG" id="aplc:110975550"/>
<dbReference type="GO" id="GO:0005634">
    <property type="term" value="C:nucleus"/>
    <property type="evidence" value="ECO:0007669"/>
    <property type="project" value="TreeGrafter"/>
</dbReference>
<dbReference type="Pfam" id="PF18750">
    <property type="entry name" value="SNAD4"/>
    <property type="match status" value="1"/>
</dbReference>
<dbReference type="GO" id="GO:0007165">
    <property type="term" value="P:signal transduction"/>
    <property type="evidence" value="ECO:0007669"/>
    <property type="project" value="InterPro"/>
</dbReference>
<dbReference type="InterPro" id="IPR016193">
    <property type="entry name" value="Cytidine_deaminase-like"/>
</dbReference>
<dbReference type="SUPFAM" id="SSF53927">
    <property type="entry name" value="Cytidine deaminase-like"/>
    <property type="match status" value="1"/>
</dbReference>